<dbReference type="GO" id="GO:0003700">
    <property type="term" value="F:DNA-binding transcription factor activity"/>
    <property type="evidence" value="ECO:0007669"/>
    <property type="project" value="InterPro"/>
</dbReference>
<dbReference type="InterPro" id="IPR036390">
    <property type="entry name" value="WH_DNA-bd_sf"/>
</dbReference>
<accession>A0A1G8J3M4</accession>
<evidence type="ECO:0000313" key="6">
    <source>
        <dbReference type="Proteomes" id="UP000198607"/>
    </source>
</evidence>
<dbReference type="PANTHER" id="PTHR43537">
    <property type="entry name" value="TRANSCRIPTIONAL REGULATOR, GNTR FAMILY"/>
    <property type="match status" value="1"/>
</dbReference>
<dbReference type="SMART" id="SM00345">
    <property type="entry name" value="HTH_GNTR"/>
    <property type="match status" value="2"/>
</dbReference>
<keyword evidence="3" id="KW-0804">Transcription</keyword>
<organism evidence="5 6">
    <name type="scientific">Propionivibrio dicarboxylicus</name>
    <dbReference type="NCBI Taxonomy" id="83767"/>
    <lineage>
        <taxon>Bacteria</taxon>
        <taxon>Pseudomonadati</taxon>
        <taxon>Pseudomonadota</taxon>
        <taxon>Betaproteobacteria</taxon>
        <taxon>Rhodocyclales</taxon>
        <taxon>Rhodocyclaceae</taxon>
        <taxon>Propionivibrio</taxon>
    </lineage>
</organism>
<dbReference type="Gene3D" id="1.20.120.530">
    <property type="entry name" value="GntR ligand-binding domain-like"/>
    <property type="match status" value="1"/>
</dbReference>
<dbReference type="SUPFAM" id="SSF46785">
    <property type="entry name" value="Winged helix' DNA-binding domain"/>
    <property type="match status" value="1"/>
</dbReference>
<dbReference type="PROSITE" id="PS50949">
    <property type="entry name" value="HTH_GNTR"/>
    <property type="match status" value="1"/>
</dbReference>
<evidence type="ECO:0000256" key="3">
    <source>
        <dbReference type="ARBA" id="ARBA00023163"/>
    </source>
</evidence>
<dbReference type="GO" id="GO:0003677">
    <property type="term" value="F:DNA binding"/>
    <property type="evidence" value="ECO:0007669"/>
    <property type="project" value="UniProtKB-KW"/>
</dbReference>
<dbReference type="OrthoDB" id="8960174at2"/>
<evidence type="ECO:0000256" key="2">
    <source>
        <dbReference type="ARBA" id="ARBA00023125"/>
    </source>
</evidence>
<dbReference type="SUPFAM" id="SSF48008">
    <property type="entry name" value="GntR ligand-binding domain-like"/>
    <property type="match status" value="1"/>
</dbReference>
<dbReference type="PANTHER" id="PTHR43537:SF5">
    <property type="entry name" value="UXU OPERON TRANSCRIPTIONAL REGULATOR"/>
    <property type="match status" value="1"/>
</dbReference>
<dbReference type="Pfam" id="PF00392">
    <property type="entry name" value="GntR"/>
    <property type="match status" value="1"/>
</dbReference>
<dbReference type="SMART" id="SM00895">
    <property type="entry name" value="FCD"/>
    <property type="match status" value="1"/>
</dbReference>
<dbReference type="Pfam" id="PF07729">
    <property type="entry name" value="FCD"/>
    <property type="match status" value="1"/>
</dbReference>
<protein>
    <submittedName>
        <fullName evidence="5">DNA-binding transcriptional regulator, GntR family</fullName>
    </submittedName>
</protein>
<dbReference type="InterPro" id="IPR000524">
    <property type="entry name" value="Tscrpt_reg_HTH_GntR"/>
</dbReference>
<keyword evidence="2 5" id="KW-0238">DNA-binding</keyword>
<dbReference type="STRING" id="83767.SAMN05660652_03134"/>
<evidence type="ECO:0000313" key="5">
    <source>
        <dbReference type="EMBL" id="SDI25796.1"/>
    </source>
</evidence>
<dbReference type="Proteomes" id="UP000198607">
    <property type="component" value="Unassembled WGS sequence"/>
</dbReference>
<proteinExistence type="predicted"/>
<dbReference type="InterPro" id="IPR011711">
    <property type="entry name" value="GntR_C"/>
</dbReference>
<dbReference type="InterPro" id="IPR036388">
    <property type="entry name" value="WH-like_DNA-bd_sf"/>
</dbReference>
<reference evidence="5 6" key="1">
    <citation type="submission" date="2016-10" db="EMBL/GenBank/DDBJ databases">
        <authorList>
            <person name="de Groot N.N."/>
        </authorList>
    </citation>
    <scope>NUCLEOTIDE SEQUENCE [LARGE SCALE GENOMIC DNA]</scope>
    <source>
        <strain evidence="5 6">DSM 5885</strain>
    </source>
</reference>
<name>A0A1G8J3M4_9RHOO</name>
<keyword evidence="1" id="KW-0805">Transcription regulation</keyword>
<gene>
    <name evidence="5" type="ORF">SAMN05660652_03134</name>
</gene>
<evidence type="ECO:0000259" key="4">
    <source>
        <dbReference type="PROSITE" id="PS50949"/>
    </source>
</evidence>
<dbReference type="EMBL" id="FNCY01000015">
    <property type="protein sequence ID" value="SDI25796.1"/>
    <property type="molecule type" value="Genomic_DNA"/>
</dbReference>
<evidence type="ECO:0000256" key="1">
    <source>
        <dbReference type="ARBA" id="ARBA00023015"/>
    </source>
</evidence>
<feature type="domain" description="HTH gntR-type" evidence="4">
    <location>
        <begin position="3"/>
        <end position="70"/>
    </location>
</feature>
<dbReference type="InterPro" id="IPR008920">
    <property type="entry name" value="TF_FadR/GntR_C"/>
</dbReference>
<keyword evidence="6" id="KW-1185">Reference proteome</keyword>
<dbReference type="Gene3D" id="1.10.10.10">
    <property type="entry name" value="Winged helix-like DNA-binding domain superfamily/Winged helix DNA-binding domain"/>
    <property type="match status" value="2"/>
</dbReference>
<sequence length="303" mass="34296">MANLLPPHIADRIVDHARSNGLPKGAHLGAQALADLFNVSRIPVRAALVLLAEEGLVFSERNRGFFLAMEGADLPERKGRSPETTTPWDDPLYYQLAEDWLSGRLGERVSENELMRHYAVTRHRLLKVLQRAAEDLWVERLPGHGWHFLAVMVSPQAYEDGYRFRLVIEPAALLEPSFRIDPAALASLSEQQISLLKGGFRKLSQTELFSLNSQFHEVLVGFSNNPFFIDAVKKIDRVRRLLDFRSTYTSSRDRLLKQCSEHLEIIDLLEKGDNKGASEFLRQHIQGALESKRTLIAKAPPVN</sequence>
<dbReference type="RefSeq" id="WP_091938858.1">
    <property type="nucleotide sequence ID" value="NZ_FNCY01000015.1"/>
</dbReference>
<dbReference type="AlphaFoldDB" id="A0A1G8J3M4"/>